<organism evidence="2 3">
    <name type="scientific">Gracilinema caldarium (strain ATCC 51460 / DSM 7334 / H1)</name>
    <name type="common">Treponema caldarium</name>
    <dbReference type="NCBI Taxonomy" id="744872"/>
    <lineage>
        <taxon>Bacteria</taxon>
        <taxon>Pseudomonadati</taxon>
        <taxon>Spirochaetota</taxon>
        <taxon>Spirochaetia</taxon>
        <taxon>Spirochaetales</taxon>
        <taxon>Breznakiellaceae</taxon>
        <taxon>Gracilinema</taxon>
    </lineage>
</organism>
<protein>
    <submittedName>
        <fullName evidence="2">CopG-like domain-containing protein DNA-binding</fullName>
    </submittedName>
</protein>
<dbReference type="KEGG" id="scd:Spica_1740"/>
<dbReference type="GO" id="GO:0003677">
    <property type="term" value="F:DNA binding"/>
    <property type="evidence" value="ECO:0007669"/>
    <property type="project" value="UniProtKB-KW"/>
</dbReference>
<dbReference type="eggNOG" id="COG3905">
    <property type="taxonomic scope" value="Bacteria"/>
</dbReference>
<name>F8F2X4_GRAC1</name>
<reference evidence="2" key="1">
    <citation type="submission" date="2011-06" db="EMBL/GenBank/DDBJ databases">
        <title>The complete genome of Treponema caldarium DSM 7334.</title>
        <authorList>
            <consortium name="US DOE Joint Genome Institute (JGI-PGF)"/>
            <person name="Lucas S."/>
            <person name="Han J."/>
            <person name="Lapidus A."/>
            <person name="Bruce D."/>
            <person name="Goodwin L."/>
            <person name="Pitluck S."/>
            <person name="Peters L."/>
            <person name="Kyrpides N."/>
            <person name="Mavromatis K."/>
            <person name="Ivanova N."/>
            <person name="Ovchinnikova G."/>
            <person name="Lu M."/>
            <person name="Misra M."/>
            <person name="Detter J.C."/>
            <person name="Tapia R."/>
            <person name="Han C."/>
            <person name="Land M."/>
            <person name="Hauser L."/>
            <person name="Markowitz V."/>
            <person name="Cheng J.-F."/>
            <person name="Hugenholtz P."/>
            <person name="Woyke T."/>
            <person name="Wu D."/>
            <person name="Spring S."/>
            <person name="Schroeder M."/>
            <person name="Brambilla E."/>
            <person name="Klenk H.-P."/>
            <person name="Eisen J.A."/>
        </authorList>
    </citation>
    <scope>NUCLEOTIDE SEQUENCE</scope>
    <source>
        <strain evidence="2">DSM 7334</strain>
    </source>
</reference>
<dbReference type="EMBL" id="CP002868">
    <property type="protein sequence ID" value="AEJ19882.1"/>
    <property type="molecule type" value="Genomic_DNA"/>
</dbReference>
<dbReference type="Gene3D" id="1.10.1220.10">
    <property type="entry name" value="Met repressor-like"/>
    <property type="match status" value="1"/>
</dbReference>
<gene>
    <name evidence="1" type="ordered locus">Spica_1735</name>
    <name evidence="2" type="ordered locus">Spica_1740</name>
</gene>
<proteinExistence type="predicted"/>
<dbReference type="AlphaFoldDB" id="F8F2X4"/>
<dbReference type="KEGG" id="scd:Spica_1735"/>
<dbReference type="InterPro" id="IPR010985">
    <property type="entry name" value="Ribbon_hlx_hlx"/>
</dbReference>
<dbReference type="EMBL" id="CP002868">
    <property type="protein sequence ID" value="AEJ19877.1"/>
    <property type="molecule type" value="Genomic_DNA"/>
</dbReference>
<dbReference type="HOGENOM" id="CLU_173961_0_0_12"/>
<keyword evidence="3" id="KW-1185">Reference proteome</keyword>
<evidence type="ECO:0000313" key="2">
    <source>
        <dbReference type="EMBL" id="AEJ19882.1"/>
    </source>
</evidence>
<dbReference type="RefSeq" id="WP_013969186.1">
    <property type="nucleotide sequence ID" value="NC_015732.1"/>
</dbReference>
<dbReference type="OrthoDB" id="7063628at2"/>
<dbReference type="STRING" id="744872.Spica_1735"/>
<evidence type="ECO:0000313" key="3">
    <source>
        <dbReference type="Proteomes" id="UP000000503"/>
    </source>
</evidence>
<sequence>MTTVRLPTEIEQKLEAISQEKHKSKSEIIKEALEKLFYSEESQKNSYELGIEFFGKFGSGKGNLSVTYKEKIKDKIHAKRRTH</sequence>
<keyword evidence="2" id="KW-0238">DNA-binding</keyword>
<dbReference type="SUPFAM" id="SSF47598">
    <property type="entry name" value="Ribbon-helix-helix"/>
    <property type="match status" value="1"/>
</dbReference>
<reference evidence="3" key="2">
    <citation type="journal article" date="2013" name="Stand. Genomic Sci.">
        <title>Genome sequence of the thermophilic fresh-water bacterium Spirochaeta caldaria type strain (H1(T)), reclassification of Spirochaeta caldaria, Spirochaeta stenostrepta, and Spirochaeta zuelzerae in the genus Treponema as Treponema caldaria comb. nov., Treponema stenostrepta comb. nov., and Treponema zuelzerae comb. nov., and emendation of the genus Treponema.</title>
        <authorList>
            <person name="Abt B."/>
            <person name="Goker M."/>
            <person name="Scheuner C."/>
            <person name="Han C."/>
            <person name="Lu M."/>
            <person name="Misra M."/>
            <person name="Lapidus A."/>
            <person name="Nolan M."/>
            <person name="Lucas S."/>
            <person name="Hammon N."/>
            <person name="Deshpande S."/>
            <person name="Cheng J.F."/>
            <person name="Tapia R."/>
            <person name="Goodwin L.A."/>
            <person name="Pitluck S."/>
            <person name="Liolios K."/>
            <person name="Pagani I."/>
            <person name="Ivanova N."/>
            <person name="Mavromatis K."/>
            <person name="Mikhailova N."/>
            <person name="Huntemann M."/>
            <person name="Pati A."/>
            <person name="Chen A."/>
            <person name="Palaniappan K."/>
            <person name="Land M."/>
            <person name="Hauser L."/>
            <person name="Jeffries C.D."/>
            <person name="Rohde M."/>
            <person name="Spring S."/>
            <person name="Gronow S."/>
            <person name="Detter J.C."/>
            <person name="Bristow J."/>
            <person name="Eisen J.A."/>
            <person name="Markowitz V."/>
            <person name="Hugenholtz P."/>
            <person name="Kyrpides N.C."/>
            <person name="Woyke T."/>
            <person name="Klenk H.P."/>
        </authorList>
    </citation>
    <scope>NUCLEOTIDE SEQUENCE</scope>
    <source>
        <strain evidence="3">ATCC 51460 / DSM 7334 / H1</strain>
    </source>
</reference>
<dbReference type="GO" id="GO:0006355">
    <property type="term" value="P:regulation of DNA-templated transcription"/>
    <property type="evidence" value="ECO:0007669"/>
    <property type="project" value="InterPro"/>
</dbReference>
<accession>F8F2X4</accession>
<dbReference type="Proteomes" id="UP000000503">
    <property type="component" value="Chromosome"/>
</dbReference>
<evidence type="ECO:0000313" key="1">
    <source>
        <dbReference type="EMBL" id="AEJ19877.1"/>
    </source>
</evidence>
<dbReference type="InterPro" id="IPR013321">
    <property type="entry name" value="Arc_rbn_hlx_hlx"/>
</dbReference>